<proteinExistence type="predicted"/>
<feature type="non-terminal residue" evidence="1">
    <location>
        <position position="1"/>
    </location>
</feature>
<comment type="caution">
    <text evidence="1">The sequence shown here is derived from an EMBL/GenBank/DDBJ whole genome shotgun (WGS) entry which is preliminary data.</text>
</comment>
<name>X1EJF4_9ZZZZ</name>
<reference evidence="1" key="1">
    <citation type="journal article" date="2014" name="Front. Microbiol.">
        <title>High frequency of phylogenetically diverse reductive dehalogenase-homologous genes in deep subseafloor sedimentary metagenomes.</title>
        <authorList>
            <person name="Kawai M."/>
            <person name="Futagami T."/>
            <person name="Toyoda A."/>
            <person name="Takaki Y."/>
            <person name="Nishi S."/>
            <person name="Hori S."/>
            <person name="Arai W."/>
            <person name="Tsubouchi T."/>
            <person name="Morono Y."/>
            <person name="Uchiyama I."/>
            <person name="Ito T."/>
            <person name="Fujiyama A."/>
            <person name="Inagaki F."/>
            <person name="Takami H."/>
        </authorList>
    </citation>
    <scope>NUCLEOTIDE SEQUENCE</scope>
    <source>
        <strain evidence="1">Expedition CK06-06</strain>
    </source>
</reference>
<dbReference type="EMBL" id="BART01033096">
    <property type="protein sequence ID" value="GAH17259.1"/>
    <property type="molecule type" value="Genomic_DNA"/>
</dbReference>
<accession>X1EJF4</accession>
<sequence length="235" mass="26609">TEVTKEFVIDYHTPMGQTGPGAIIVRFTESGNVEVDMIMRSIQDVVAGLTTEQKSNIASLFNTVRGERGVYDRIYKRDIEQLRLIEKHINNIKNNKYVFRDVIADTQALEAVVKPPAVEAVEKVKVPEAKPPVVEIAPEVAKEVIIAPTEPVSPAVIEGTQGMRGIGALEKYVRMPRRTFTKLGQWRNFFKPSQLAEVLLHEEGQTKNKVFDQWDKWIGKNPERKSLVSQELNDR</sequence>
<protein>
    <submittedName>
        <fullName evidence="1">Uncharacterized protein</fullName>
    </submittedName>
</protein>
<organism evidence="1">
    <name type="scientific">marine sediment metagenome</name>
    <dbReference type="NCBI Taxonomy" id="412755"/>
    <lineage>
        <taxon>unclassified sequences</taxon>
        <taxon>metagenomes</taxon>
        <taxon>ecological metagenomes</taxon>
    </lineage>
</organism>
<gene>
    <name evidence="1" type="ORF">S01H4_56991</name>
</gene>
<evidence type="ECO:0000313" key="1">
    <source>
        <dbReference type="EMBL" id="GAH17259.1"/>
    </source>
</evidence>
<dbReference type="AlphaFoldDB" id="X1EJF4"/>
<feature type="non-terminal residue" evidence="1">
    <location>
        <position position="235"/>
    </location>
</feature>